<keyword evidence="1" id="KW-0472">Membrane</keyword>
<gene>
    <name evidence="3" type="ORF">Adu01nite_25710</name>
</gene>
<comment type="caution">
    <text evidence="3">The sequence shown here is derived from an EMBL/GenBank/DDBJ whole genome shotgun (WGS) entry which is preliminary data.</text>
</comment>
<keyword evidence="4" id="KW-1185">Reference proteome</keyword>
<feature type="transmembrane region" description="Helical" evidence="1">
    <location>
        <begin position="176"/>
        <end position="198"/>
    </location>
</feature>
<feature type="signal peptide" evidence="2">
    <location>
        <begin position="1"/>
        <end position="21"/>
    </location>
</feature>
<evidence type="ECO:0000256" key="1">
    <source>
        <dbReference type="SAM" id="Phobius"/>
    </source>
</evidence>
<evidence type="ECO:0008006" key="5">
    <source>
        <dbReference type="Google" id="ProtNLM"/>
    </source>
</evidence>
<evidence type="ECO:0000313" key="4">
    <source>
        <dbReference type="Proteomes" id="UP000637628"/>
    </source>
</evidence>
<name>A0ABQ3YUI6_9ACTN</name>
<feature type="chain" id="PRO_5046657260" description="Integral membrane protein" evidence="2">
    <location>
        <begin position="22"/>
        <end position="226"/>
    </location>
</feature>
<protein>
    <recommendedName>
        <fullName evidence="5">Integral membrane protein</fullName>
    </recommendedName>
</protein>
<feature type="transmembrane region" description="Helical" evidence="1">
    <location>
        <begin position="39"/>
        <end position="57"/>
    </location>
</feature>
<keyword evidence="1" id="KW-0812">Transmembrane</keyword>
<sequence>MTTLLLATATLLAGAVAAWLAAASGSDPPAFRDVLEIVQLAMSVLVPFFGVLAVAGLTRSEPAADRRLAPRVLAAVRLAASFALAGVLLAAAATAPAGGVWPSAARFAALVAASVLAQAIAQLVGTACGLLFRRRVVAMAATIVVPMAVTVLLGAIDPGGGLGRWLTPYGNAQAMFTGTPSAIGFAASTVVVLLWCVAPNVLGARISRARAEDPARERRSAGHGLA</sequence>
<feature type="transmembrane region" description="Helical" evidence="1">
    <location>
        <begin position="104"/>
        <end position="124"/>
    </location>
</feature>
<reference evidence="3 4" key="1">
    <citation type="submission" date="2021-01" db="EMBL/GenBank/DDBJ databases">
        <title>Whole genome shotgun sequence of Actinoplanes durhamensis NBRC 14914.</title>
        <authorList>
            <person name="Komaki H."/>
            <person name="Tamura T."/>
        </authorList>
    </citation>
    <scope>NUCLEOTIDE SEQUENCE [LARGE SCALE GENOMIC DNA]</scope>
    <source>
        <strain evidence="3 4">NBRC 14914</strain>
    </source>
</reference>
<evidence type="ECO:0000313" key="3">
    <source>
        <dbReference type="EMBL" id="GIE01221.1"/>
    </source>
</evidence>
<evidence type="ECO:0000256" key="2">
    <source>
        <dbReference type="SAM" id="SignalP"/>
    </source>
</evidence>
<keyword evidence="2" id="KW-0732">Signal</keyword>
<dbReference type="Proteomes" id="UP000637628">
    <property type="component" value="Unassembled WGS sequence"/>
</dbReference>
<accession>A0ABQ3YUI6</accession>
<organism evidence="3 4">
    <name type="scientific">Paractinoplanes durhamensis</name>
    <dbReference type="NCBI Taxonomy" id="113563"/>
    <lineage>
        <taxon>Bacteria</taxon>
        <taxon>Bacillati</taxon>
        <taxon>Actinomycetota</taxon>
        <taxon>Actinomycetes</taxon>
        <taxon>Micromonosporales</taxon>
        <taxon>Micromonosporaceae</taxon>
        <taxon>Paractinoplanes</taxon>
    </lineage>
</organism>
<keyword evidence="1" id="KW-1133">Transmembrane helix</keyword>
<dbReference type="EMBL" id="BOML01000021">
    <property type="protein sequence ID" value="GIE01221.1"/>
    <property type="molecule type" value="Genomic_DNA"/>
</dbReference>
<dbReference type="RefSeq" id="WP_203726827.1">
    <property type="nucleotide sequence ID" value="NZ_BOML01000021.1"/>
</dbReference>
<proteinExistence type="predicted"/>
<feature type="transmembrane region" description="Helical" evidence="1">
    <location>
        <begin position="136"/>
        <end position="156"/>
    </location>
</feature>
<feature type="transmembrane region" description="Helical" evidence="1">
    <location>
        <begin position="78"/>
        <end position="98"/>
    </location>
</feature>